<evidence type="ECO:0000256" key="1">
    <source>
        <dbReference type="SAM" id="MobiDB-lite"/>
    </source>
</evidence>
<sequence>MASSSARHSATQRGQGGRRTQQPVDNQPWDVQSPNDLGSLVWKPVSFKHPDTGAIRSGTVVQFVRHGRNGPRWDVFRVRITPPFLENDASVLVEVARCDIHTAMASTRR</sequence>
<dbReference type="AlphaFoldDB" id="A0A165BYU9"/>
<dbReference type="EMBL" id="KV426388">
    <property type="protein sequence ID" value="KZV81503.1"/>
    <property type="molecule type" value="Genomic_DNA"/>
</dbReference>
<organism evidence="2 3">
    <name type="scientific">Exidia glandulosa HHB12029</name>
    <dbReference type="NCBI Taxonomy" id="1314781"/>
    <lineage>
        <taxon>Eukaryota</taxon>
        <taxon>Fungi</taxon>
        <taxon>Dikarya</taxon>
        <taxon>Basidiomycota</taxon>
        <taxon>Agaricomycotina</taxon>
        <taxon>Agaricomycetes</taxon>
        <taxon>Auriculariales</taxon>
        <taxon>Exidiaceae</taxon>
        <taxon>Exidia</taxon>
    </lineage>
</organism>
<evidence type="ECO:0000313" key="3">
    <source>
        <dbReference type="Proteomes" id="UP000077266"/>
    </source>
</evidence>
<accession>A0A165BYU9</accession>
<reference evidence="2 3" key="1">
    <citation type="journal article" date="2016" name="Mol. Biol. Evol.">
        <title>Comparative Genomics of Early-Diverging Mushroom-Forming Fungi Provides Insights into the Origins of Lignocellulose Decay Capabilities.</title>
        <authorList>
            <person name="Nagy L.G."/>
            <person name="Riley R."/>
            <person name="Tritt A."/>
            <person name="Adam C."/>
            <person name="Daum C."/>
            <person name="Floudas D."/>
            <person name="Sun H."/>
            <person name="Yadav J.S."/>
            <person name="Pangilinan J."/>
            <person name="Larsson K.H."/>
            <person name="Matsuura K."/>
            <person name="Barry K."/>
            <person name="Labutti K."/>
            <person name="Kuo R."/>
            <person name="Ohm R.A."/>
            <person name="Bhattacharya S.S."/>
            <person name="Shirouzu T."/>
            <person name="Yoshinaga Y."/>
            <person name="Martin F.M."/>
            <person name="Grigoriev I.V."/>
            <person name="Hibbett D.S."/>
        </authorList>
    </citation>
    <scope>NUCLEOTIDE SEQUENCE [LARGE SCALE GENOMIC DNA]</scope>
    <source>
        <strain evidence="2 3">HHB12029</strain>
    </source>
</reference>
<keyword evidence="3" id="KW-1185">Reference proteome</keyword>
<dbReference type="Proteomes" id="UP000077266">
    <property type="component" value="Unassembled WGS sequence"/>
</dbReference>
<feature type="region of interest" description="Disordered" evidence="1">
    <location>
        <begin position="1"/>
        <end position="35"/>
    </location>
</feature>
<name>A0A165BYU9_EXIGL</name>
<evidence type="ECO:0000313" key="2">
    <source>
        <dbReference type="EMBL" id="KZV81503.1"/>
    </source>
</evidence>
<dbReference type="InParanoid" id="A0A165BYU9"/>
<gene>
    <name evidence="2" type="ORF">EXIGLDRAFT_731203</name>
</gene>
<protein>
    <submittedName>
        <fullName evidence="2">Uncharacterized protein</fullName>
    </submittedName>
</protein>
<feature type="compositionally biased region" description="Polar residues" evidence="1">
    <location>
        <begin position="23"/>
        <end position="35"/>
    </location>
</feature>
<proteinExistence type="predicted"/>